<dbReference type="PANTHER" id="PTHR10272">
    <property type="entry name" value="PLATELET-ACTIVATING FACTOR ACETYLHYDROLASE"/>
    <property type="match status" value="1"/>
</dbReference>
<dbReference type="AlphaFoldDB" id="A0A0M9VXQ7"/>
<dbReference type="Proteomes" id="UP000053831">
    <property type="component" value="Unassembled WGS sequence"/>
</dbReference>
<dbReference type="OrthoDB" id="2363873at2759"/>
<dbReference type="GO" id="GO:0003847">
    <property type="term" value="F:1-alkyl-2-acetylglycerophosphocholine esterase activity"/>
    <property type="evidence" value="ECO:0007669"/>
    <property type="project" value="UniProtKB-EC"/>
</dbReference>
<protein>
    <recommendedName>
        <fullName evidence="1">1-alkyl-2-acetylglycerophosphocholine esterase</fullName>
        <ecNumber evidence="1">3.1.1.47</ecNumber>
    </recommendedName>
</protein>
<gene>
    <name evidence="5" type="ORF">ESCO_006607</name>
</gene>
<dbReference type="InterPro" id="IPR029058">
    <property type="entry name" value="AB_hydrolase_fold"/>
</dbReference>
<keyword evidence="4" id="KW-0443">Lipid metabolism</keyword>
<dbReference type="Pfam" id="PF03403">
    <property type="entry name" value="PAF-AH_p_II"/>
    <property type="match status" value="2"/>
</dbReference>
<dbReference type="Gene3D" id="3.40.50.1820">
    <property type="entry name" value="alpha/beta hydrolase"/>
    <property type="match status" value="1"/>
</dbReference>
<comment type="caution">
    <text evidence="5">The sequence shown here is derived from an EMBL/GenBank/DDBJ whole genome shotgun (WGS) entry which is preliminary data.</text>
</comment>
<evidence type="ECO:0000256" key="1">
    <source>
        <dbReference type="ARBA" id="ARBA00013201"/>
    </source>
</evidence>
<dbReference type="EMBL" id="LGSR01000001">
    <property type="protein sequence ID" value="KOS23405.1"/>
    <property type="molecule type" value="Genomic_DNA"/>
</dbReference>
<accession>A0A0M9VXQ7</accession>
<evidence type="ECO:0000256" key="3">
    <source>
        <dbReference type="ARBA" id="ARBA00022963"/>
    </source>
</evidence>
<dbReference type="EC" id="3.1.1.47" evidence="1"/>
<proteinExistence type="predicted"/>
<keyword evidence="2 5" id="KW-0378">Hydrolase</keyword>
<evidence type="ECO:0000256" key="4">
    <source>
        <dbReference type="ARBA" id="ARBA00023098"/>
    </source>
</evidence>
<evidence type="ECO:0000313" key="5">
    <source>
        <dbReference type="EMBL" id="KOS23405.1"/>
    </source>
</evidence>
<dbReference type="GO" id="GO:0016042">
    <property type="term" value="P:lipid catabolic process"/>
    <property type="evidence" value="ECO:0007669"/>
    <property type="project" value="UniProtKB-KW"/>
</dbReference>
<organism evidence="5 6">
    <name type="scientific">Escovopsis weberi</name>
    <dbReference type="NCBI Taxonomy" id="150374"/>
    <lineage>
        <taxon>Eukaryota</taxon>
        <taxon>Fungi</taxon>
        <taxon>Dikarya</taxon>
        <taxon>Ascomycota</taxon>
        <taxon>Pezizomycotina</taxon>
        <taxon>Sordariomycetes</taxon>
        <taxon>Hypocreomycetidae</taxon>
        <taxon>Hypocreales</taxon>
        <taxon>Hypocreaceae</taxon>
        <taxon>Escovopsis</taxon>
    </lineage>
</organism>
<name>A0A0M9VXQ7_ESCWE</name>
<keyword evidence="3" id="KW-0442">Lipid degradation</keyword>
<sequence length="384" mass="42266">MRLCHALLVPLASAALLVPGPFGPYDVSMKVQALADTSRRDPLDPTGLSPARRLLLSVFLPVEKQRRSCPPIMVPYMTDPVAAFYGQQAAEYGISADFYAEFEMQLCDLKKLPACASTKQRKKEYPLILFDPGLAESRLIYGAMARSLASQGYIVVSVDHPFEVPAVEFPDGTIIEGIDVDDTDLSILRNILSIRTADISFVIDQLANKTIMDPLMADFPGTPDFTQLAMWGHSFGGATSASVLHSDSRLRAGLNLDGMLIDPIMNTNITKPFVLAGQLDHTSQDPSWDQFWPHLVGQGMQIGFNHTLHGAFKDILLLLSVVDIPREIREAIQEVLGTINPYQLDSGLNGVLTAFFDLLFRSQTAPLLHLPERFSNVSIVRSNL</sequence>
<dbReference type="STRING" id="150374.A0A0M9VXQ7"/>
<evidence type="ECO:0000256" key="2">
    <source>
        <dbReference type="ARBA" id="ARBA00022801"/>
    </source>
</evidence>
<dbReference type="PANTHER" id="PTHR10272:SF14">
    <property type="entry name" value="PAF ACETYLHYDROLASE FAMILY PROTEIN"/>
    <property type="match status" value="1"/>
</dbReference>
<evidence type="ECO:0000313" key="6">
    <source>
        <dbReference type="Proteomes" id="UP000053831"/>
    </source>
</evidence>
<keyword evidence="6" id="KW-1185">Reference proteome</keyword>
<reference evidence="5 6" key="1">
    <citation type="submission" date="2015-07" db="EMBL/GenBank/DDBJ databases">
        <title>The genome of the fungus Escovopsis weberi, a specialized disease agent of ant agriculture.</title>
        <authorList>
            <person name="de Man T.J."/>
            <person name="Stajich J.E."/>
            <person name="Kubicek C.P."/>
            <person name="Chenthamara K."/>
            <person name="Atanasova L."/>
            <person name="Druzhinina I.S."/>
            <person name="Birnbaum S."/>
            <person name="Barribeau S.M."/>
            <person name="Teiling C."/>
            <person name="Suen G."/>
            <person name="Currie C."/>
            <person name="Gerardo N.M."/>
        </authorList>
    </citation>
    <scope>NUCLEOTIDE SEQUENCE [LARGE SCALE GENOMIC DNA]</scope>
</reference>
<dbReference type="SUPFAM" id="SSF53474">
    <property type="entry name" value="alpha/beta-Hydrolases"/>
    <property type="match status" value="1"/>
</dbReference>